<keyword evidence="4" id="KW-0238">DNA-binding</keyword>
<dbReference type="PANTHER" id="PTHR46684:SF16">
    <property type="entry name" value="TRANSCRIPTION FACTOR BHLH67-LIKE ISOFORM X2"/>
    <property type="match status" value="1"/>
</dbReference>
<protein>
    <recommendedName>
        <fullName evidence="8">BHLH domain-containing protein</fullName>
    </recommendedName>
</protein>
<dbReference type="InterPro" id="IPR011598">
    <property type="entry name" value="bHLH_dom"/>
</dbReference>
<feature type="domain" description="BHLH" evidence="8">
    <location>
        <begin position="97"/>
        <end position="148"/>
    </location>
</feature>
<dbReference type="GO" id="GO:0003700">
    <property type="term" value="F:DNA-binding transcription factor activity"/>
    <property type="evidence" value="ECO:0007669"/>
    <property type="project" value="InterPro"/>
</dbReference>
<dbReference type="InterPro" id="IPR036638">
    <property type="entry name" value="HLH_DNA-bd_sf"/>
</dbReference>
<dbReference type="Proteomes" id="UP001085076">
    <property type="component" value="Miscellaneous, Linkage group lg04"/>
</dbReference>
<dbReference type="SUPFAM" id="SSF47459">
    <property type="entry name" value="HLH, helix-loop-helix DNA-binding domain"/>
    <property type="match status" value="1"/>
</dbReference>
<reference evidence="9" key="1">
    <citation type="submission" date="2021-03" db="EMBL/GenBank/DDBJ databases">
        <authorList>
            <person name="Li Z."/>
            <person name="Yang C."/>
        </authorList>
    </citation>
    <scope>NUCLEOTIDE SEQUENCE</scope>
    <source>
        <strain evidence="9">Dzin_1.0</strain>
        <tissue evidence="9">Leaf</tissue>
    </source>
</reference>
<reference evidence="9" key="2">
    <citation type="journal article" date="2022" name="Hortic Res">
        <title>The genome of Dioscorea zingiberensis sheds light on the biosynthesis, origin and evolution of the medicinally important diosgenin saponins.</title>
        <authorList>
            <person name="Li Y."/>
            <person name="Tan C."/>
            <person name="Li Z."/>
            <person name="Guo J."/>
            <person name="Li S."/>
            <person name="Chen X."/>
            <person name="Wang C."/>
            <person name="Dai X."/>
            <person name="Yang H."/>
            <person name="Song W."/>
            <person name="Hou L."/>
            <person name="Xu J."/>
            <person name="Tong Z."/>
            <person name="Xu A."/>
            <person name="Yuan X."/>
            <person name="Wang W."/>
            <person name="Yang Q."/>
            <person name="Chen L."/>
            <person name="Sun Z."/>
            <person name="Wang K."/>
            <person name="Pan B."/>
            <person name="Chen J."/>
            <person name="Bao Y."/>
            <person name="Liu F."/>
            <person name="Qi X."/>
            <person name="Gang D.R."/>
            <person name="Wen J."/>
            <person name="Li J."/>
        </authorList>
    </citation>
    <scope>NUCLEOTIDE SEQUENCE</scope>
    <source>
        <strain evidence="9">Dzin_1.0</strain>
    </source>
</reference>
<dbReference type="GO" id="GO:0045893">
    <property type="term" value="P:positive regulation of DNA-templated transcription"/>
    <property type="evidence" value="ECO:0007669"/>
    <property type="project" value="TreeGrafter"/>
</dbReference>
<dbReference type="GO" id="GO:0010052">
    <property type="term" value="P:guard cell differentiation"/>
    <property type="evidence" value="ECO:0007669"/>
    <property type="project" value="InterPro"/>
</dbReference>
<dbReference type="SMART" id="SM00353">
    <property type="entry name" value="HLH"/>
    <property type="match status" value="1"/>
</dbReference>
<dbReference type="PROSITE" id="PS50888">
    <property type="entry name" value="BHLH"/>
    <property type="match status" value="1"/>
</dbReference>
<dbReference type="InterPro" id="IPR054502">
    <property type="entry name" value="bHLH-TF_ACT-like_plant"/>
</dbReference>
<keyword evidence="6" id="KW-0539">Nucleus</keyword>
<gene>
    <name evidence="9" type="ORF">J5N97_016426</name>
</gene>
<dbReference type="OrthoDB" id="684567at2759"/>
<keyword evidence="10" id="KW-1185">Reference proteome</keyword>
<dbReference type="GO" id="GO:0003677">
    <property type="term" value="F:DNA binding"/>
    <property type="evidence" value="ECO:0007669"/>
    <property type="project" value="UniProtKB-KW"/>
</dbReference>
<name>A0A9D5HF61_9LILI</name>
<evidence type="ECO:0000313" key="9">
    <source>
        <dbReference type="EMBL" id="KAJ0974461.1"/>
    </source>
</evidence>
<evidence type="ECO:0000259" key="8">
    <source>
        <dbReference type="PROSITE" id="PS50888"/>
    </source>
</evidence>
<evidence type="ECO:0000256" key="6">
    <source>
        <dbReference type="ARBA" id="ARBA00023242"/>
    </source>
</evidence>
<dbReference type="EMBL" id="JAGGNH010000004">
    <property type="protein sequence ID" value="KAJ0974461.1"/>
    <property type="molecule type" value="Genomic_DNA"/>
</dbReference>
<evidence type="ECO:0000256" key="3">
    <source>
        <dbReference type="ARBA" id="ARBA00023015"/>
    </source>
</evidence>
<evidence type="ECO:0000256" key="1">
    <source>
        <dbReference type="ARBA" id="ARBA00004123"/>
    </source>
</evidence>
<sequence length="281" mass="31215">MESLQGPITPILLGDEDDMASAIEMNYENLISSHHIPFLELLQFAMQRKEELELEHEQEQQQPTDHSCITNTSPASRKKRKRPRPATCCKSPEEVESQRMTHIAVERNRRRLMNHHLASLRSLMPPSYVQRGDQASVVGGAIDLVKELEQLLLSLQAEKRLRDEEAACACASAPLETFFISPQYTSFSNGGDGAGVDVEATVVQGHVNLKIVSARRPGQLVKAVAALEELRLTVLHLNVTSMDSSSVLYSLNLKMEEECRLGSADEIATAVYRIFCCINGS</sequence>
<accession>A0A9D5HF61</accession>
<comment type="caution">
    <text evidence="9">The sequence shown here is derived from an EMBL/GenBank/DDBJ whole genome shotgun (WGS) entry which is preliminary data.</text>
</comment>
<comment type="subcellular location">
    <subcellularLocation>
        <location evidence="1">Nucleus</location>
    </subcellularLocation>
</comment>
<dbReference type="AlphaFoldDB" id="A0A9D5HF61"/>
<evidence type="ECO:0000256" key="7">
    <source>
        <dbReference type="SAM" id="MobiDB-lite"/>
    </source>
</evidence>
<dbReference type="Pfam" id="PF00010">
    <property type="entry name" value="HLH"/>
    <property type="match status" value="1"/>
</dbReference>
<dbReference type="Gene3D" id="4.10.280.10">
    <property type="entry name" value="Helix-loop-helix DNA-binding domain"/>
    <property type="match status" value="1"/>
</dbReference>
<keyword evidence="5" id="KW-0804">Transcription</keyword>
<dbReference type="Pfam" id="PF22754">
    <property type="entry name" value="bHLH-TF_ACT-like_plant"/>
    <property type="match status" value="1"/>
</dbReference>
<evidence type="ECO:0000256" key="5">
    <source>
        <dbReference type="ARBA" id="ARBA00023163"/>
    </source>
</evidence>
<dbReference type="InterPro" id="IPR044283">
    <property type="entry name" value="FAMA/SPEECHLESS/MUTE-like"/>
</dbReference>
<dbReference type="GO" id="GO:0046983">
    <property type="term" value="F:protein dimerization activity"/>
    <property type="evidence" value="ECO:0007669"/>
    <property type="project" value="InterPro"/>
</dbReference>
<evidence type="ECO:0000256" key="4">
    <source>
        <dbReference type="ARBA" id="ARBA00023125"/>
    </source>
</evidence>
<dbReference type="PANTHER" id="PTHR46684">
    <property type="entry name" value="TRANSCRIPTION FACTOR FAMA"/>
    <property type="match status" value="1"/>
</dbReference>
<evidence type="ECO:0000313" key="10">
    <source>
        <dbReference type="Proteomes" id="UP001085076"/>
    </source>
</evidence>
<keyword evidence="3" id="KW-0805">Transcription regulation</keyword>
<comment type="similarity">
    <text evidence="2">Belongs to the bHLH protein family.</text>
</comment>
<dbReference type="GO" id="GO:0005634">
    <property type="term" value="C:nucleus"/>
    <property type="evidence" value="ECO:0007669"/>
    <property type="project" value="TreeGrafter"/>
</dbReference>
<feature type="region of interest" description="Disordered" evidence="7">
    <location>
        <begin position="52"/>
        <end position="95"/>
    </location>
</feature>
<proteinExistence type="inferred from homology"/>
<evidence type="ECO:0000256" key="2">
    <source>
        <dbReference type="ARBA" id="ARBA00005510"/>
    </source>
</evidence>
<organism evidence="9 10">
    <name type="scientific">Dioscorea zingiberensis</name>
    <dbReference type="NCBI Taxonomy" id="325984"/>
    <lineage>
        <taxon>Eukaryota</taxon>
        <taxon>Viridiplantae</taxon>
        <taxon>Streptophyta</taxon>
        <taxon>Embryophyta</taxon>
        <taxon>Tracheophyta</taxon>
        <taxon>Spermatophyta</taxon>
        <taxon>Magnoliopsida</taxon>
        <taxon>Liliopsida</taxon>
        <taxon>Dioscoreales</taxon>
        <taxon>Dioscoreaceae</taxon>
        <taxon>Dioscorea</taxon>
    </lineage>
</organism>